<organism evidence="1 2">
    <name type="scientific">Tribolium castaneum</name>
    <name type="common">Red flour beetle</name>
    <dbReference type="NCBI Taxonomy" id="7070"/>
    <lineage>
        <taxon>Eukaryota</taxon>
        <taxon>Metazoa</taxon>
        <taxon>Ecdysozoa</taxon>
        <taxon>Arthropoda</taxon>
        <taxon>Hexapoda</taxon>
        <taxon>Insecta</taxon>
        <taxon>Pterygota</taxon>
        <taxon>Neoptera</taxon>
        <taxon>Endopterygota</taxon>
        <taxon>Coleoptera</taxon>
        <taxon>Polyphaga</taxon>
        <taxon>Cucujiformia</taxon>
        <taxon>Tenebrionidae</taxon>
        <taxon>Tenebrionidae incertae sedis</taxon>
        <taxon>Tribolium</taxon>
    </lineage>
</organism>
<name>A0A139W9N5_TRICA</name>
<dbReference type="AlphaFoldDB" id="A0A139W9N5"/>
<evidence type="ECO:0000313" key="1">
    <source>
        <dbReference type="EMBL" id="KYB24604.1"/>
    </source>
</evidence>
<reference evidence="1 2" key="2">
    <citation type="journal article" date="2010" name="Nucleic Acids Res.">
        <title>BeetleBase in 2010: revisions to provide comprehensive genomic information for Tribolium castaneum.</title>
        <authorList>
            <person name="Kim H.S."/>
            <person name="Murphy T."/>
            <person name="Xia J."/>
            <person name="Caragea D."/>
            <person name="Park Y."/>
            <person name="Beeman R.W."/>
            <person name="Lorenzen M.D."/>
            <person name="Butcher S."/>
            <person name="Manak J.R."/>
            <person name="Brown S.J."/>
        </authorList>
    </citation>
    <scope>NUCLEOTIDE SEQUENCE [LARGE SCALE GENOMIC DNA]</scope>
    <source>
        <strain evidence="1 2">Georgia GA2</strain>
    </source>
</reference>
<dbReference type="InParanoid" id="A0A139W9N5"/>
<protein>
    <submittedName>
        <fullName evidence="1">Uncharacterized protein</fullName>
    </submittedName>
</protein>
<gene>
    <name evidence="1" type="primary">AUGUSTUS-3.0.2_31347</name>
    <name evidence="1" type="ORF">TcasGA2_TC031347</name>
</gene>
<dbReference type="EMBL" id="KQ972202">
    <property type="protein sequence ID" value="KYB24604.1"/>
    <property type="molecule type" value="Genomic_DNA"/>
</dbReference>
<keyword evidence="2" id="KW-1185">Reference proteome</keyword>
<proteinExistence type="predicted"/>
<sequence length="38" mass="4546">MVPSYVVEDMEVLFITYSTTPQPLGRRHHVRRWNFIVA</sequence>
<reference evidence="1 2" key="1">
    <citation type="journal article" date="2008" name="Nature">
        <title>The genome of the model beetle and pest Tribolium castaneum.</title>
        <authorList>
            <consortium name="Tribolium Genome Sequencing Consortium"/>
            <person name="Richards S."/>
            <person name="Gibbs R.A."/>
            <person name="Weinstock G.M."/>
            <person name="Brown S.J."/>
            <person name="Denell R."/>
            <person name="Beeman R.W."/>
            <person name="Gibbs R."/>
            <person name="Beeman R.W."/>
            <person name="Brown S.J."/>
            <person name="Bucher G."/>
            <person name="Friedrich M."/>
            <person name="Grimmelikhuijzen C.J."/>
            <person name="Klingler M."/>
            <person name="Lorenzen M."/>
            <person name="Richards S."/>
            <person name="Roth S."/>
            <person name="Schroder R."/>
            <person name="Tautz D."/>
            <person name="Zdobnov E.M."/>
            <person name="Muzny D."/>
            <person name="Gibbs R.A."/>
            <person name="Weinstock G.M."/>
            <person name="Attaway T."/>
            <person name="Bell S."/>
            <person name="Buhay C.J."/>
            <person name="Chandrabose M.N."/>
            <person name="Chavez D."/>
            <person name="Clerk-Blankenburg K.P."/>
            <person name="Cree A."/>
            <person name="Dao M."/>
            <person name="Davis C."/>
            <person name="Chacko J."/>
            <person name="Dinh H."/>
            <person name="Dugan-Rocha S."/>
            <person name="Fowler G."/>
            <person name="Garner T.T."/>
            <person name="Garnes J."/>
            <person name="Gnirke A."/>
            <person name="Hawes A."/>
            <person name="Hernandez J."/>
            <person name="Hines S."/>
            <person name="Holder M."/>
            <person name="Hume J."/>
            <person name="Jhangiani S.N."/>
            <person name="Joshi V."/>
            <person name="Khan Z.M."/>
            <person name="Jackson L."/>
            <person name="Kovar C."/>
            <person name="Kowis A."/>
            <person name="Lee S."/>
            <person name="Lewis L.R."/>
            <person name="Margolis J."/>
            <person name="Morgan M."/>
            <person name="Nazareth L.V."/>
            <person name="Nguyen N."/>
            <person name="Okwuonu G."/>
            <person name="Parker D."/>
            <person name="Richards S."/>
            <person name="Ruiz S.J."/>
            <person name="Santibanez J."/>
            <person name="Savard J."/>
            <person name="Scherer S.E."/>
            <person name="Schneider B."/>
            <person name="Sodergren E."/>
            <person name="Tautz D."/>
            <person name="Vattahil S."/>
            <person name="Villasana D."/>
            <person name="White C.S."/>
            <person name="Wright R."/>
            <person name="Park Y."/>
            <person name="Beeman R.W."/>
            <person name="Lord J."/>
            <person name="Oppert B."/>
            <person name="Lorenzen M."/>
            <person name="Brown S."/>
            <person name="Wang L."/>
            <person name="Savard J."/>
            <person name="Tautz D."/>
            <person name="Richards S."/>
            <person name="Weinstock G."/>
            <person name="Gibbs R.A."/>
            <person name="Liu Y."/>
            <person name="Worley K."/>
            <person name="Weinstock G."/>
            <person name="Elsik C.G."/>
            <person name="Reese J.T."/>
            <person name="Elhaik E."/>
            <person name="Landan G."/>
            <person name="Graur D."/>
            <person name="Arensburger P."/>
            <person name="Atkinson P."/>
            <person name="Beeman R.W."/>
            <person name="Beidler J."/>
            <person name="Brown S.J."/>
            <person name="Demuth J.P."/>
            <person name="Drury D.W."/>
            <person name="Du Y.Z."/>
            <person name="Fujiwara H."/>
            <person name="Lorenzen M."/>
            <person name="Maselli V."/>
            <person name="Osanai M."/>
            <person name="Park Y."/>
            <person name="Robertson H.M."/>
            <person name="Tu Z."/>
            <person name="Wang J.J."/>
            <person name="Wang S."/>
            <person name="Richards S."/>
            <person name="Song H."/>
            <person name="Zhang L."/>
            <person name="Sodergren E."/>
            <person name="Werner D."/>
            <person name="Stanke M."/>
            <person name="Morgenstern B."/>
            <person name="Solovyev V."/>
            <person name="Kosarev P."/>
            <person name="Brown G."/>
            <person name="Chen H.C."/>
            <person name="Ermolaeva O."/>
            <person name="Hlavina W."/>
            <person name="Kapustin Y."/>
            <person name="Kiryutin B."/>
            <person name="Kitts P."/>
            <person name="Maglott D."/>
            <person name="Pruitt K."/>
            <person name="Sapojnikov V."/>
            <person name="Souvorov A."/>
            <person name="Mackey A.J."/>
            <person name="Waterhouse R.M."/>
            <person name="Wyder S."/>
            <person name="Zdobnov E.M."/>
            <person name="Zdobnov E.M."/>
            <person name="Wyder S."/>
            <person name="Kriventseva E.V."/>
            <person name="Kadowaki T."/>
            <person name="Bork P."/>
            <person name="Aranda M."/>
            <person name="Bao R."/>
            <person name="Beermann A."/>
            <person name="Berns N."/>
            <person name="Bolognesi R."/>
            <person name="Bonneton F."/>
            <person name="Bopp D."/>
            <person name="Brown S.J."/>
            <person name="Bucher G."/>
            <person name="Butts T."/>
            <person name="Chaumot A."/>
            <person name="Denell R.E."/>
            <person name="Ferrier D.E."/>
            <person name="Friedrich M."/>
            <person name="Gordon C.M."/>
            <person name="Jindra M."/>
            <person name="Klingler M."/>
            <person name="Lan Q."/>
            <person name="Lattorff H.M."/>
            <person name="Laudet V."/>
            <person name="von Levetsow C."/>
            <person name="Liu Z."/>
            <person name="Lutz R."/>
            <person name="Lynch J.A."/>
            <person name="da Fonseca R.N."/>
            <person name="Posnien N."/>
            <person name="Reuter R."/>
            <person name="Roth S."/>
            <person name="Savard J."/>
            <person name="Schinko J.B."/>
            <person name="Schmitt C."/>
            <person name="Schoppmeier M."/>
            <person name="Schroder R."/>
            <person name="Shippy T.D."/>
            <person name="Simonnet F."/>
            <person name="Marques-Souza H."/>
            <person name="Tautz D."/>
            <person name="Tomoyasu Y."/>
            <person name="Trauner J."/>
            <person name="Van der Zee M."/>
            <person name="Vervoort M."/>
            <person name="Wittkopp N."/>
            <person name="Wimmer E.A."/>
            <person name="Yang X."/>
            <person name="Jones A.K."/>
            <person name="Sattelle D.B."/>
            <person name="Ebert P.R."/>
            <person name="Nelson D."/>
            <person name="Scott J.G."/>
            <person name="Beeman R.W."/>
            <person name="Muthukrishnan S."/>
            <person name="Kramer K.J."/>
            <person name="Arakane Y."/>
            <person name="Beeman R.W."/>
            <person name="Zhu Q."/>
            <person name="Hogenkamp D."/>
            <person name="Dixit R."/>
            <person name="Oppert B."/>
            <person name="Jiang H."/>
            <person name="Zou Z."/>
            <person name="Marshall J."/>
            <person name="Elpidina E."/>
            <person name="Vinokurov K."/>
            <person name="Oppert C."/>
            <person name="Zou Z."/>
            <person name="Evans J."/>
            <person name="Lu Z."/>
            <person name="Zhao P."/>
            <person name="Sumathipala N."/>
            <person name="Altincicek B."/>
            <person name="Vilcinskas A."/>
            <person name="Williams M."/>
            <person name="Hultmark D."/>
            <person name="Hetru C."/>
            <person name="Jiang H."/>
            <person name="Grimmelikhuijzen C.J."/>
            <person name="Hauser F."/>
            <person name="Cazzamali G."/>
            <person name="Williamson M."/>
            <person name="Park Y."/>
            <person name="Li B."/>
            <person name="Tanaka Y."/>
            <person name="Predel R."/>
            <person name="Neupert S."/>
            <person name="Schachtner J."/>
            <person name="Verleyen P."/>
            <person name="Raible F."/>
            <person name="Bork P."/>
            <person name="Friedrich M."/>
            <person name="Walden K.K."/>
            <person name="Robertson H.M."/>
            <person name="Angeli S."/>
            <person name="Foret S."/>
            <person name="Bucher G."/>
            <person name="Schuetz S."/>
            <person name="Maleszka R."/>
            <person name="Wimmer E.A."/>
            <person name="Beeman R.W."/>
            <person name="Lorenzen M."/>
            <person name="Tomoyasu Y."/>
            <person name="Miller S.C."/>
            <person name="Grossmann D."/>
            <person name="Bucher G."/>
        </authorList>
    </citation>
    <scope>NUCLEOTIDE SEQUENCE [LARGE SCALE GENOMIC DNA]</scope>
    <source>
        <strain evidence="1 2">Georgia GA2</strain>
    </source>
</reference>
<evidence type="ECO:0000313" key="2">
    <source>
        <dbReference type="Proteomes" id="UP000007266"/>
    </source>
</evidence>
<accession>A0A139W9N5</accession>
<dbReference type="Proteomes" id="UP000007266">
    <property type="component" value="Unassembled WGS sequence"/>
</dbReference>